<dbReference type="PANTHER" id="PTHR15020:SF50">
    <property type="entry name" value="UPF0659 PROTEIN YMR090W"/>
    <property type="match status" value="1"/>
</dbReference>
<dbReference type="InterPro" id="IPR008030">
    <property type="entry name" value="NmrA-like"/>
</dbReference>
<dbReference type="Gene3D" id="3.40.50.720">
    <property type="entry name" value="NAD(P)-binding Rossmann-like Domain"/>
    <property type="match status" value="2"/>
</dbReference>
<dbReference type="SUPFAM" id="SSF49785">
    <property type="entry name" value="Galactose-binding domain-like"/>
    <property type="match status" value="1"/>
</dbReference>
<dbReference type="InterPro" id="IPR008979">
    <property type="entry name" value="Galactose-bd-like_sf"/>
</dbReference>
<dbReference type="SUPFAM" id="SSF51735">
    <property type="entry name" value="NAD(P)-binding Rossmann-fold domains"/>
    <property type="match status" value="1"/>
</dbReference>
<dbReference type="EMBL" id="HBEU01000908">
    <property type="protein sequence ID" value="CAD8574453.1"/>
    <property type="molecule type" value="Transcribed_RNA"/>
</dbReference>
<sequence length="667" mass="75364">MVARRKLRGTIIFCQSLAFVSNVDAFVHSTYDLRKRSSYFYPRRPISELYEQDKKDDKQNKSAPWDNLNPYKAGKLFRDFIEEKTRKEDKRVYYLDERFIDYDDGAPLFASESLPSLSDEDSSVVPEVLVVGATGLLGRIVVRKLLIEGYRVRVLVRDLYSSTLNLLGTKVIYCKGDLYSYDSLEFAVTDVDKIVFCAADEVDEKSKHNIDSTGLTNLVQSFLNTRVADYGMSQSAKRTLFKFGRDFNLFDLESSEEKSTTLSLAPSFSSNYEGLGKDSGLHDIDSDEYIDDYADVYEKVDPDVNTSLEGNTLSASWILNNNNRAVFHGRIPTFDGRYRTTVISEKLQSRNKDFLDFRQAGFAGLILRVVGDGKVYEAIIRTSDGTEYSSPFQTATKPQKNAALAAASGASRIPKFVTIRLPFSSFKNTASDKSEANMFDGSCVQYFGIRFRTSLNPNLQKSYQPKKFYLALAYVKLYRRPFLKGPEFIYFSDAAIPPQVSPDMVRHDVNQIIALSGDDPSLSSEYELFNEKKEKQTESSSIERGRRLGNTETYFKYIGEQVLKSSGLNYAIFRVSGYNNAPGSDGASMIELSQEDDEEEYSSKDDERLQLVSRADVAELCVSSLSSPSACNVFCYVRNRTRRKYRKSGAPKNIPLNVKISKLKADI</sequence>
<dbReference type="AlphaFoldDB" id="A0A7S0PIV0"/>
<evidence type="ECO:0000313" key="2">
    <source>
        <dbReference type="EMBL" id="CAD8574453.1"/>
    </source>
</evidence>
<dbReference type="PANTHER" id="PTHR15020">
    <property type="entry name" value="FLAVIN REDUCTASE-RELATED"/>
    <property type="match status" value="1"/>
</dbReference>
<reference evidence="2" key="1">
    <citation type="submission" date="2021-01" db="EMBL/GenBank/DDBJ databases">
        <authorList>
            <person name="Corre E."/>
            <person name="Pelletier E."/>
            <person name="Niang G."/>
            <person name="Scheremetjew M."/>
            <person name="Finn R."/>
            <person name="Kale V."/>
            <person name="Holt S."/>
            <person name="Cochrane G."/>
            <person name="Meng A."/>
            <person name="Brown T."/>
            <person name="Cohen L."/>
        </authorList>
    </citation>
    <scope>NUCLEOTIDE SEQUENCE</scope>
    <source>
        <strain evidence="2">B651</strain>
    </source>
</reference>
<accession>A0A7S0PIV0</accession>
<dbReference type="InterPro" id="IPR036291">
    <property type="entry name" value="NAD(P)-bd_dom_sf"/>
</dbReference>
<dbReference type="Pfam" id="PF05368">
    <property type="entry name" value="NmrA"/>
    <property type="match status" value="1"/>
</dbReference>
<evidence type="ECO:0000259" key="1">
    <source>
        <dbReference type="Pfam" id="PF05368"/>
    </source>
</evidence>
<organism evidence="2">
    <name type="scientific">Leptocylindrus aporus</name>
    <dbReference type="NCBI Taxonomy" id="1398097"/>
    <lineage>
        <taxon>Eukaryota</taxon>
        <taxon>Sar</taxon>
        <taxon>Stramenopiles</taxon>
        <taxon>Ochrophyta</taxon>
        <taxon>Bacillariophyta</taxon>
        <taxon>Coscinodiscophyceae</taxon>
        <taxon>Chaetocerotophycidae</taxon>
        <taxon>Leptocylindrales</taxon>
        <taxon>Leptocylindraceae</taxon>
        <taxon>Leptocylindrus</taxon>
    </lineage>
</organism>
<feature type="domain" description="NmrA-like" evidence="1">
    <location>
        <begin position="128"/>
        <end position="201"/>
    </location>
</feature>
<proteinExistence type="predicted"/>
<gene>
    <name evidence="2" type="ORF">LDAN0322_LOCUS598</name>
</gene>
<name>A0A7S0PIV0_9STRA</name>
<protein>
    <recommendedName>
        <fullName evidence="1">NmrA-like domain-containing protein</fullName>
    </recommendedName>
</protein>